<dbReference type="PROSITE" id="PS51186">
    <property type="entry name" value="GNAT"/>
    <property type="match status" value="1"/>
</dbReference>
<gene>
    <name evidence="4" type="ORF">GCM10023203_52020</name>
</gene>
<evidence type="ECO:0000313" key="4">
    <source>
        <dbReference type="EMBL" id="GAA4891814.1"/>
    </source>
</evidence>
<keyword evidence="5" id="KW-1185">Reference proteome</keyword>
<evidence type="ECO:0000259" key="3">
    <source>
        <dbReference type="PROSITE" id="PS51186"/>
    </source>
</evidence>
<dbReference type="SUPFAM" id="SSF55729">
    <property type="entry name" value="Acyl-CoA N-acyltransferases (Nat)"/>
    <property type="match status" value="1"/>
</dbReference>
<dbReference type="InterPro" id="IPR000182">
    <property type="entry name" value="GNAT_dom"/>
</dbReference>
<feature type="domain" description="N-acetyltransferase" evidence="3">
    <location>
        <begin position="6"/>
        <end position="157"/>
    </location>
</feature>
<name>A0ABP9FAL7_9PSEU</name>
<dbReference type="CDD" id="cd04301">
    <property type="entry name" value="NAT_SF"/>
    <property type="match status" value="1"/>
</dbReference>
<dbReference type="InterPro" id="IPR016181">
    <property type="entry name" value="Acyl_CoA_acyltransferase"/>
</dbReference>
<evidence type="ECO:0000313" key="5">
    <source>
        <dbReference type="Proteomes" id="UP001500457"/>
    </source>
</evidence>
<dbReference type="PANTHER" id="PTHR43877">
    <property type="entry name" value="AMINOALKYLPHOSPHONATE N-ACETYLTRANSFERASE-RELATED-RELATED"/>
    <property type="match status" value="1"/>
</dbReference>
<evidence type="ECO:0000256" key="2">
    <source>
        <dbReference type="ARBA" id="ARBA00023315"/>
    </source>
</evidence>
<dbReference type="EMBL" id="BAABHQ010000021">
    <property type="protein sequence ID" value="GAA4891814.1"/>
    <property type="molecule type" value="Genomic_DNA"/>
</dbReference>
<keyword evidence="1" id="KW-0808">Transferase</keyword>
<evidence type="ECO:0000256" key="1">
    <source>
        <dbReference type="ARBA" id="ARBA00022679"/>
    </source>
</evidence>
<reference evidence="5" key="1">
    <citation type="journal article" date="2019" name="Int. J. Syst. Evol. Microbiol.">
        <title>The Global Catalogue of Microorganisms (GCM) 10K type strain sequencing project: providing services to taxonomists for standard genome sequencing and annotation.</title>
        <authorList>
            <consortium name="The Broad Institute Genomics Platform"/>
            <consortium name="The Broad Institute Genome Sequencing Center for Infectious Disease"/>
            <person name="Wu L."/>
            <person name="Ma J."/>
        </authorList>
    </citation>
    <scope>NUCLEOTIDE SEQUENCE [LARGE SCALE GENOMIC DNA]</scope>
    <source>
        <strain evidence="5">JCM 17983</strain>
    </source>
</reference>
<sequence length="157" mass="17279">MSGIAIVVDDLSGPEVAALLAEHLEEMRAVTPVESKHALDLDGLRRPDVTFWTAWDDSNDTVLLGCGALRELDPTHGEIKSMRTTTAYQGIGVGSALVRHIIAEARRRGYRRLSLETGSSEHFAPARRLYARHGFVPCPPFGDYPEDHHSAHLTLVL</sequence>
<comment type="caution">
    <text evidence="4">The sequence shown here is derived from an EMBL/GenBank/DDBJ whole genome shotgun (WGS) entry which is preliminary data.</text>
</comment>
<dbReference type="Gene3D" id="3.40.630.30">
    <property type="match status" value="1"/>
</dbReference>
<organism evidence="4 5">
    <name type="scientific">Actinomycetospora straminea</name>
    <dbReference type="NCBI Taxonomy" id="663607"/>
    <lineage>
        <taxon>Bacteria</taxon>
        <taxon>Bacillati</taxon>
        <taxon>Actinomycetota</taxon>
        <taxon>Actinomycetes</taxon>
        <taxon>Pseudonocardiales</taxon>
        <taxon>Pseudonocardiaceae</taxon>
        <taxon>Actinomycetospora</taxon>
    </lineage>
</organism>
<dbReference type="RefSeq" id="WP_337993831.1">
    <property type="nucleotide sequence ID" value="NZ_BAABHQ010000021.1"/>
</dbReference>
<keyword evidence="2" id="KW-0012">Acyltransferase</keyword>
<dbReference type="Pfam" id="PF00583">
    <property type="entry name" value="Acetyltransf_1"/>
    <property type="match status" value="1"/>
</dbReference>
<dbReference type="PANTHER" id="PTHR43877:SF5">
    <property type="entry name" value="BLL8307 PROTEIN"/>
    <property type="match status" value="1"/>
</dbReference>
<accession>A0ABP9FAL7</accession>
<dbReference type="InterPro" id="IPR050832">
    <property type="entry name" value="Bact_Acetyltransf"/>
</dbReference>
<proteinExistence type="predicted"/>
<protein>
    <submittedName>
        <fullName evidence="4">GNAT family N-acetyltransferase</fullName>
    </submittedName>
</protein>
<dbReference type="Proteomes" id="UP001500457">
    <property type="component" value="Unassembled WGS sequence"/>
</dbReference>